<dbReference type="SUPFAM" id="SSF53335">
    <property type="entry name" value="S-adenosyl-L-methionine-dependent methyltransferases"/>
    <property type="match status" value="1"/>
</dbReference>
<dbReference type="Gene3D" id="3.40.50.150">
    <property type="entry name" value="Vaccinia Virus protein VP39"/>
    <property type="match status" value="1"/>
</dbReference>
<gene>
    <name evidence="5" type="ORF">FB474_0586</name>
</gene>
<accession>A0A542ZFW7</accession>
<evidence type="ECO:0000256" key="1">
    <source>
        <dbReference type="ARBA" id="ARBA00022603"/>
    </source>
</evidence>
<reference evidence="5 6" key="1">
    <citation type="submission" date="2019-06" db="EMBL/GenBank/DDBJ databases">
        <title>Sequencing the genomes of 1000 actinobacteria strains.</title>
        <authorList>
            <person name="Klenk H.-P."/>
        </authorList>
    </citation>
    <scope>NUCLEOTIDE SEQUENCE [LARGE SCALE GENOMIC DNA]</scope>
    <source>
        <strain evidence="5 6">DSM 18082</strain>
    </source>
</reference>
<dbReference type="EMBL" id="VFOQ01000001">
    <property type="protein sequence ID" value="TQL59238.1"/>
    <property type="molecule type" value="Genomic_DNA"/>
</dbReference>
<dbReference type="PANTHER" id="PTHR43464">
    <property type="entry name" value="METHYLTRANSFERASE"/>
    <property type="match status" value="1"/>
</dbReference>
<dbReference type="AlphaFoldDB" id="A0A542ZFW7"/>
<keyword evidence="3" id="KW-0949">S-adenosyl-L-methionine</keyword>
<evidence type="ECO:0000259" key="4">
    <source>
        <dbReference type="Pfam" id="PF08241"/>
    </source>
</evidence>
<sequence>MLRAMPASTDTDPAVFDQHLASWREWQASPWGRLRYAVVGHVLDTHLASMGTGLRVLDLGGGDGTESLRLAALGHDVTLVDPSEGMLGVARAQADAAGLADRVVTVHAGVDDLARLGLGSFDVVLFHFVIHYLADPAAAVAAAAGHVGPGGFLSLMAPNPDADVLVRVRDLDLAGARDLLASGTRESVTFAHSMTHVGVEQARAMLGATALQEVGHYGQRGLMNMVASNEPKHDPEFYAELERLEIELCGTTPYRDIGSSWQLVARRP</sequence>
<dbReference type="InterPro" id="IPR013216">
    <property type="entry name" value="Methyltransf_11"/>
</dbReference>
<dbReference type="InterPro" id="IPR029063">
    <property type="entry name" value="SAM-dependent_MTases_sf"/>
</dbReference>
<evidence type="ECO:0000313" key="5">
    <source>
        <dbReference type="EMBL" id="TQL59238.1"/>
    </source>
</evidence>
<evidence type="ECO:0000256" key="2">
    <source>
        <dbReference type="ARBA" id="ARBA00022679"/>
    </source>
</evidence>
<protein>
    <submittedName>
        <fullName evidence="5">S-adenosylmethionine-dependent methyltransferase</fullName>
    </submittedName>
</protein>
<feature type="domain" description="Methyltransferase type 11" evidence="4">
    <location>
        <begin position="57"/>
        <end position="154"/>
    </location>
</feature>
<comment type="caution">
    <text evidence="5">The sequence shown here is derived from an EMBL/GenBank/DDBJ whole genome shotgun (WGS) entry which is preliminary data.</text>
</comment>
<keyword evidence="1 5" id="KW-0489">Methyltransferase</keyword>
<name>A0A542ZFW7_9MICO</name>
<keyword evidence="6" id="KW-1185">Reference proteome</keyword>
<proteinExistence type="predicted"/>
<organism evidence="5 6">
    <name type="scientific">Oryzihumus leptocrescens</name>
    <dbReference type="NCBI Taxonomy" id="297536"/>
    <lineage>
        <taxon>Bacteria</taxon>
        <taxon>Bacillati</taxon>
        <taxon>Actinomycetota</taxon>
        <taxon>Actinomycetes</taxon>
        <taxon>Micrococcales</taxon>
        <taxon>Intrasporangiaceae</taxon>
        <taxon>Oryzihumus</taxon>
    </lineage>
</organism>
<dbReference type="PANTHER" id="PTHR43464:SF19">
    <property type="entry name" value="UBIQUINONE BIOSYNTHESIS O-METHYLTRANSFERASE, MITOCHONDRIAL"/>
    <property type="match status" value="1"/>
</dbReference>
<evidence type="ECO:0000313" key="6">
    <source>
        <dbReference type="Proteomes" id="UP000319514"/>
    </source>
</evidence>
<dbReference type="GO" id="GO:0008757">
    <property type="term" value="F:S-adenosylmethionine-dependent methyltransferase activity"/>
    <property type="evidence" value="ECO:0007669"/>
    <property type="project" value="InterPro"/>
</dbReference>
<dbReference type="CDD" id="cd02440">
    <property type="entry name" value="AdoMet_MTases"/>
    <property type="match status" value="1"/>
</dbReference>
<evidence type="ECO:0000256" key="3">
    <source>
        <dbReference type="ARBA" id="ARBA00022691"/>
    </source>
</evidence>
<dbReference type="Proteomes" id="UP000319514">
    <property type="component" value="Unassembled WGS sequence"/>
</dbReference>
<dbReference type="GO" id="GO:0032259">
    <property type="term" value="P:methylation"/>
    <property type="evidence" value="ECO:0007669"/>
    <property type="project" value="UniProtKB-KW"/>
</dbReference>
<dbReference type="Pfam" id="PF08241">
    <property type="entry name" value="Methyltransf_11"/>
    <property type="match status" value="1"/>
</dbReference>
<keyword evidence="2 5" id="KW-0808">Transferase</keyword>